<feature type="domain" description="Helicase C-terminal" evidence="9">
    <location>
        <begin position="241"/>
        <end position="398"/>
    </location>
</feature>
<keyword evidence="11" id="KW-1185">Reference proteome</keyword>
<dbReference type="SMART" id="SM00487">
    <property type="entry name" value="DEXDc"/>
    <property type="match status" value="1"/>
</dbReference>
<dbReference type="Gene3D" id="3.40.50.300">
    <property type="entry name" value="P-loop containing nucleotide triphosphate hydrolases"/>
    <property type="match status" value="2"/>
</dbReference>
<dbReference type="EMBL" id="QGDD01000003">
    <property type="protein sequence ID" value="PWN03405.1"/>
    <property type="molecule type" value="Genomic_DNA"/>
</dbReference>
<dbReference type="CDD" id="cd06223">
    <property type="entry name" value="PRTases_typeI"/>
    <property type="match status" value="1"/>
</dbReference>
<dbReference type="GO" id="GO:0043138">
    <property type="term" value="F:3'-5' DNA helicase activity"/>
    <property type="evidence" value="ECO:0007669"/>
    <property type="project" value="UniProtKB-EC"/>
</dbReference>
<dbReference type="PROSITE" id="PS51192">
    <property type="entry name" value="HELICASE_ATP_BIND_1"/>
    <property type="match status" value="1"/>
</dbReference>
<gene>
    <name evidence="10" type="ORF">DJ010_09915</name>
</gene>
<dbReference type="PANTHER" id="PTHR13710">
    <property type="entry name" value="DNA HELICASE RECQ FAMILY MEMBER"/>
    <property type="match status" value="1"/>
</dbReference>
<dbReference type="GO" id="GO:0043590">
    <property type="term" value="C:bacterial nucleoid"/>
    <property type="evidence" value="ECO:0007669"/>
    <property type="project" value="TreeGrafter"/>
</dbReference>
<dbReference type="InterPro" id="IPR014001">
    <property type="entry name" value="Helicase_ATP-bd"/>
</dbReference>
<dbReference type="InterPro" id="IPR029057">
    <property type="entry name" value="PRTase-like"/>
</dbReference>
<dbReference type="Proteomes" id="UP000245507">
    <property type="component" value="Unassembled WGS sequence"/>
</dbReference>
<comment type="caution">
    <text evidence="10">The sequence shown here is derived from an EMBL/GenBank/DDBJ whole genome shotgun (WGS) entry which is preliminary data.</text>
</comment>
<proteinExistence type="inferred from homology"/>
<evidence type="ECO:0000256" key="2">
    <source>
        <dbReference type="ARBA" id="ARBA00022741"/>
    </source>
</evidence>
<keyword evidence="5" id="KW-0413">Isomerase</keyword>
<dbReference type="InterPro" id="IPR000836">
    <property type="entry name" value="PRTase_dom"/>
</dbReference>
<dbReference type="Gene3D" id="3.40.50.2020">
    <property type="match status" value="1"/>
</dbReference>
<dbReference type="InterPro" id="IPR036388">
    <property type="entry name" value="WH-like_DNA-bd_sf"/>
</dbReference>
<dbReference type="SUPFAM" id="SSF53271">
    <property type="entry name" value="PRTase-like"/>
    <property type="match status" value="1"/>
</dbReference>
<dbReference type="RefSeq" id="WP_109693494.1">
    <property type="nucleotide sequence ID" value="NZ_QGDD01000003.1"/>
</dbReference>
<accession>A0A316TK27</accession>
<dbReference type="EC" id="5.6.2.4" evidence="7"/>
<keyword evidence="3" id="KW-0067">ATP-binding</keyword>
<dbReference type="GO" id="GO:0006281">
    <property type="term" value="P:DNA repair"/>
    <property type="evidence" value="ECO:0007669"/>
    <property type="project" value="TreeGrafter"/>
</dbReference>
<comment type="catalytic activity">
    <reaction evidence="6">
        <text>Couples ATP hydrolysis with the unwinding of duplex DNA by translocating in the 3'-5' direction.</text>
        <dbReference type="EC" id="5.6.2.4"/>
    </reaction>
</comment>
<evidence type="ECO:0000256" key="1">
    <source>
        <dbReference type="ARBA" id="ARBA00005446"/>
    </source>
</evidence>
<reference evidence="10 11" key="1">
    <citation type="submission" date="2018-05" db="EMBL/GenBank/DDBJ databases">
        <title>Nocardioides silvaticus genome.</title>
        <authorList>
            <person name="Li C."/>
            <person name="Wang G."/>
        </authorList>
    </citation>
    <scope>NUCLEOTIDE SEQUENCE [LARGE SCALE GENOMIC DNA]</scope>
    <source>
        <strain evidence="10 11">CCTCC AB 2018079</strain>
    </source>
</reference>
<keyword evidence="4" id="KW-0238">DNA-binding</keyword>
<sequence>MTAATQSDTRARAQQHLRALVGKDDAELYDDQWAAIEALVVDRRRALVVQRTGWGKSAVYFVATLLLREQGSGPTVIISPLLALMRNQIGAAERAGIRAVTINSTNMEQWEETHEAIQRGEVDVLLVSPERLNNPGFRDEVLPRLAATCGLLVVDEAHCISDWGHDFRPDYRRIRTLLAELPDGIPVLATTATANQRVTDDVAEQMVSTGSADNGPLVLRGTLDRETLRLGVVHLKTAEQRLAWLADHLAEQPGSGIVYCLTVAATQQVADYLRSRGHNVRAYSGQTEQTERLALEQSLLDGEVKALVATSALGMGFDAALGFVVNLGAPSSPVAYYQQVGRAGRGSVGPASVVLLPAIEDRDIWAYFASLAFPREELVRETLAALAEGGVLSTPALEARVDLSRNRLETMLKVLDVDGAVRRVRGGWEATGQEWVYDAERYRRVSEAREREQRAMLDYLSTDRCRMWFLRHQLDDPGATEDWSCGRCDNCGGLELPTDVSSTAVADAADRLARPGVPIEPRKLWPTGLAALGVDRSGRIKQPAEEGRAIARLTDLGHGNALRELFRAGDERPPEEDTVPVPLVRAVVAMLADWRPAPDVIVVTESASRPGLVADLANGLSRYLERPVVGRWAIADSSVLPGQGATNSAQRVAAVSRRHRLQLDDPAAVEGRRVLLVDDLVGTGWSLTLAADALVQAGAEAVLPLTLAVSA</sequence>
<evidence type="ECO:0000259" key="9">
    <source>
        <dbReference type="PROSITE" id="PS51194"/>
    </source>
</evidence>
<dbReference type="InterPro" id="IPR001650">
    <property type="entry name" value="Helicase_C-like"/>
</dbReference>
<dbReference type="AlphaFoldDB" id="A0A316TK27"/>
<dbReference type="InterPro" id="IPR011545">
    <property type="entry name" value="DEAD/DEAH_box_helicase_dom"/>
</dbReference>
<dbReference type="OrthoDB" id="9760034at2"/>
<feature type="domain" description="Helicase ATP-binding" evidence="8">
    <location>
        <begin position="37"/>
        <end position="212"/>
    </location>
</feature>
<evidence type="ECO:0000313" key="11">
    <source>
        <dbReference type="Proteomes" id="UP000245507"/>
    </source>
</evidence>
<evidence type="ECO:0000256" key="4">
    <source>
        <dbReference type="ARBA" id="ARBA00023125"/>
    </source>
</evidence>
<dbReference type="PANTHER" id="PTHR13710:SF105">
    <property type="entry name" value="ATP-DEPENDENT DNA HELICASE Q1"/>
    <property type="match status" value="1"/>
</dbReference>
<keyword evidence="2" id="KW-0547">Nucleotide-binding</keyword>
<dbReference type="SUPFAM" id="SSF52540">
    <property type="entry name" value="P-loop containing nucleoside triphosphate hydrolases"/>
    <property type="match status" value="1"/>
</dbReference>
<dbReference type="PROSITE" id="PS51194">
    <property type="entry name" value="HELICASE_CTER"/>
    <property type="match status" value="1"/>
</dbReference>
<dbReference type="Pfam" id="PF00271">
    <property type="entry name" value="Helicase_C"/>
    <property type="match status" value="1"/>
</dbReference>
<comment type="similarity">
    <text evidence="1">Belongs to the helicase family. RecQ subfamily.</text>
</comment>
<evidence type="ECO:0000313" key="10">
    <source>
        <dbReference type="EMBL" id="PWN03405.1"/>
    </source>
</evidence>
<dbReference type="GO" id="GO:0005524">
    <property type="term" value="F:ATP binding"/>
    <property type="evidence" value="ECO:0007669"/>
    <property type="project" value="UniProtKB-KW"/>
</dbReference>
<dbReference type="GO" id="GO:0005737">
    <property type="term" value="C:cytoplasm"/>
    <property type="evidence" value="ECO:0007669"/>
    <property type="project" value="TreeGrafter"/>
</dbReference>
<evidence type="ECO:0000256" key="7">
    <source>
        <dbReference type="ARBA" id="ARBA00034808"/>
    </source>
</evidence>
<evidence type="ECO:0000259" key="8">
    <source>
        <dbReference type="PROSITE" id="PS51192"/>
    </source>
</evidence>
<evidence type="ECO:0000256" key="3">
    <source>
        <dbReference type="ARBA" id="ARBA00022840"/>
    </source>
</evidence>
<dbReference type="SMART" id="SM00490">
    <property type="entry name" value="HELICc"/>
    <property type="match status" value="1"/>
</dbReference>
<organism evidence="10 11">
    <name type="scientific">Nocardioides silvaticus</name>
    <dbReference type="NCBI Taxonomy" id="2201891"/>
    <lineage>
        <taxon>Bacteria</taxon>
        <taxon>Bacillati</taxon>
        <taxon>Actinomycetota</taxon>
        <taxon>Actinomycetes</taxon>
        <taxon>Propionibacteriales</taxon>
        <taxon>Nocardioidaceae</taxon>
        <taxon>Nocardioides</taxon>
    </lineage>
</organism>
<dbReference type="Pfam" id="PF00270">
    <property type="entry name" value="DEAD"/>
    <property type="match status" value="1"/>
</dbReference>
<dbReference type="InterPro" id="IPR027417">
    <property type="entry name" value="P-loop_NTPase"/>
</dbReference>
<evidence type="ECO:0000256" key="5">
    <source>
        <dbReference type="ARBA" id="ARBA00023235"/>
    </source>
</evidence>
<dbReference type="GO" id="GO:0009378">
    <property type="term" value="F:four-way junction helicase activity"/>
    <property type="evidence" value="ECO:0007669"/>
    <property type="project" value="TreeGrafter"/>
</dbReference>
<name>A0A316TK27_9ACTN</name>
<evidence type="ECO:0000256" key="6">
    <source>
        <dbReference type="ARBA" id="ARBA00034617"/>
    </source>
</evidence>
<protein>
    <recommendedName>
        <fullName evidence="7">DNA 3'-5' helicase</fullName>
        <ecNumber evidence="7">5.6.2.4</ecNumber>
    </recommendedName>
</protein>
<dbReference type="Gene3D" id="1.10.10.10">
    <property type="entry name" value="Winged helix-like DNA-binding domain superfamily/Winged helix DNA-binding domain"/>
    <property type="match status" value="1"/>
</dbReference>
<dbReference type="GO" id="GO:0030894">
    <property type="term" value="C:replisome"/>
    <property type="evidence" value="ECO:0007669"/>
    <property type="project" value="TreeGrafter"/>
</dbReference>
<dbReference type="GO" id="GO:0003677">
    <property type="term" value="F:DNA binding"/>
    <property type="evidence" value="ECO:0007669"/>
    <property type="project" value="UniProtKB-KW"/>
</dbReference>
<dbReference type="GO" id="GO:0006310">
    <property type="term" value="P:DNA recombination"/>
    <property type="evidence" value="ECO:0007669"/>
    <property type="project" value="TreeGrafter"/>
</dbReference>